<keyword evidence="10" id="KW-1185">Reference proteome</keyword>
<dbReference type="InterPro" id="IPR051406">
    <property type="entry name" value="PLD_domain"/>
</dbReference>
<evidence type="ECO:0000256" key="5">
    <source>
        <dbReference type="ARBA" id="ARBA00022963"/>
    </source>
</evidence>
<dbReference type="SUPFAM" id="SSF56024">
    <property type="entry name" value="Phospholipase D/nuclease"/>
    <property type="match status" value="2"/>
</dbReference>
<sequence length="879" mass="92023">MRRPLLALALVVLTATGSGVLTPGLAAASTVTVTSGSTKVLFLRPNLDPVPDSAYATPDPYKTGSQFTPYQTTGLRDEIDSLVQASSAGSTLYASLYTFTDQAITDHLLAAHGRGVKVRLLIEACTDGDPAVCDQSVQVDSLVAGLPAYSTSATGSWVKQCYASCAGGGVGIDHNKFWVFSALSDGRTDVTVVASNNPTNPQQQMFQNMVEVSGNAALATAYRDYAARKVAVTGTTKVYETGHVDAGAFRIWFSPRNSPSTAEDTEITSSFNPGSTRHDVFAAAIDDVQCSTTATDDIIRMVMWSFRAARPEVIDALGDKADAGCTVEVATGEHQDAIAGLAARGIRVYSMDPGGCRQSFFAVGSGVNSECSDGSAHSKYLLTQGVSRKDGSTHAYVYTGSHNLTNGALKKNDETLIRVDDAIVYNGFVADYDAIKTAVIDIAPSRYPNAVFSTANASATGDQFEPAVASYRGTDGHTTSVVAFSSGLLTGTGNEIRLGRFVDGVRQSEVVVRTGGSTGWNYKTPDVGLASNGDAVVVWADDSNGNGGYEIRSRRVHPDGTMTSIVNVNSQADGDQSQPSVAVVPDGRFAVAWEDLSTAGASSIRYASFSAADARLSTVSSGYDVPVQAVAGGTYHKPDVAVNSSGTTVLAWEDDEDGNGGYSIRGITGTLAGVFGSIVAVHTGDLSDGQQWEPAVAIGSGGTWYTTWTDDYTGRTGSDGNPQQQIYVRGFTGTTAAFAARTVSGPIYTWSVDTTGAYAVTTQTAYQSDRVGRQAHSDVAVDGAGNAVVTWHETGQATGLTSASSGSEVWARGVGPTGATTNLFPESRLSVFTANRQDDPAIGVDQNGTLTVVYVDDWDGNGGTQLYLRYGLRNCAQTC</sequence>
<evidence type="ECO:0000256" key="6">
    <source>
        <dbReference type="ARBA" id="ARBA00023098"/>
    </source>
</evidence>
<dbReference type="RefSeq" id="WP_253763405.1">
    <property type="nucleotide sequence ID" value="NZ_JAMZDZ010000001.1"/>
</dbReference>
<dbReference type="EC" id="3.1.4.4" evidence="3"/>
<gene>
    <name evidence="9" type="ORF">ACFOZ4_14675</name>
</gene>
<evidence type="ECO:0000256" key="1">
    <source>
        <dbReference type="ARBA" id="ARBA00000798"/>
    </source>
</evidence>
<evidence type="ECO:0000259" key="8">
    <source>
        <dbReference type="Pfam" id="PF13091"/>
    </source>
</evidence>
<proteinExistence type="inferred from homology"/>
<protein>
    <recommendedName>
        <fullName evidence="3">phospholipase D</fullName>
        <ecNumber evidence="3">3.1.4.4</ecNumber>
    </recommendedName>
</protein>
<feature type="chain" id="PRO_5047460415" description="phospholipase D" evidence="7">
    <location>
        <begin position="29"/>
        <end position="879"/>
    </location>
</feature>
<organism evidence="9 10">
    <name type="scientific">Hamadaea flava</name>
    <dbReference type="NCBI Taxonomy" id="1742688"/>
    <lineage>
        <taxon>Bacteria</taxon>
        <taxon>Bacillati</taxon>
        <taxon>Actinomycetota</taxon>
        <taxon>Actinomycetes</taxon>
        <taxon>Micromonosporales</taxon>
        <taxon>Micromonosporaceae</taxon>
        <taxon>Hamadaea</taxon>
    </lineage>
</organism>
<dbReference type="PANTHER" id="PTHR43856:SF1">
    <property type="entry name" value="MITOCHONDRIAL CARDIOLIPIN HYDROLASE"/>
    <property type="match status" value="1"/>
</dbReference>
<feature type="domain" description="Phospholipase D-like" evidence="8">
    <location>
        <begin position="297"/>
        <end position="425"/>
    </location>
</feature>
<reference evidence="10" key="1">
    <citation type="journal article" date="2019" name="Int. J. Syst. Evol. Microbiol.">
        <title>The Global Catalogue of Microorganisms (GCM) 10K type strain sequencing project: providing services to taxonomists for standard genome sequencing and annotation.</title>
        <authorList>
            <consortium name="The Broad Institute Genomics Platform"/>
            <consortium name="The Broad Institute Genome Sequencing Center for Infectious Disease"/>
            <person name="Wu L."/>
            <person name="Ma J."/>
        </authorList>
    </citation>
    <scope>NUCLEOTIDE SEQUENCE [LARGE SCALE GENOMIC DNA]</scope>
    <source>
        <strain evidence="10">CGMCC 4.7289</strain>
    </source>
</reference>
<evidence type="ECO:0000256" key="4">
    <source>
        <dbReference type="ARBA" id="ARBA00022801"/>
    </source>
</evidence>
<evidence type="ECO:0000256" key="2">
    <source>
        <dbReference type="ARBA" id="ARBA00008664"/>
    </source>
</evidence>
<dbReference type="Pfam" id="PF13091">
    <property type="entry name" value="PLDc_2"/>
    <property type="match status" value="2"/>
</dbReference>
<feature type="domain" description="Phospholipase D-like" evidence="8">
    <location>
        <begin position="86"/>
        <end position="222"/>
    </location>
</feature>
<evidence type="ECO:0000256" key="3">
    <source>
        <dbReference type="ARBA" id="ARBA00012027"/>
    </source>
</evidence>
<feature type="signal peptide" evidence="7">
    <location>
        <begin position="1"/>
        <end position="28"/>
    </location>
</feature>
<dbReference type="Proteomes" id="UP001595816">
    <property type="component" value="Unassembled WGS sequence"/>
</dbReference>
<evidence type="ECO:0000313" key="10">
    <source>
        <dbReference type="Proteomes" id="UP001595816"/>
    </source>
</evidence>
<accession>A0ABV8LLJ4</accession>
<keyword evidence="4" id="KW-0378">Hydrolase</keyword>
<keyword evidence="6" id="KW-0443">Lipid metabolism</keyword>
<evidence type="ECO:0000313" key="9">
    <source>
        <dbReference type="EMBL" id="MFC4131851.1"/>
    </source>
</evidence>
<comment type="similarity">
    <text evidence="2">Belongs to the phospholipase D family.</text>
</comment>
<dbReference type="InterPro" id="IPR025202">
    <property type="entry name" value="PLD-like_dom"/>
</dbReference>
<keyword evidence="5" id="KW-0442">Lipid degradation</keyword>
<evidence type="ECO:0000256" key="7">
    <source>
        <dbReference type="SAM" id="SignalP"/>
    </source>
</evidence>
<comment type="caution">
    <text evidence="9">The sequence shown here is derived from an EMBL/GenBank/DDBJ whole genome shotgun (WGS) entry which is preliminary data.</text>
</comment>
<comment type="catalytic activity">
    <reaction evidence="1">
        <text>a 1,2-diacyl-sn-glycero-3-phosphocholine + H2O = a 1,2-diacyl-sn-glycero-3-phosphate + choline + H(+)</text>
        <dbReference type="Rhea" id="RHEA:14445"/>
        <dbReference type="ChEBI" id="CHEBI:15354"/>
        <dbReference type="ChEBI" id="CHEBI:15377"/>
        <dbReference type="ChEBI" id="CHEBI:15378"/>
        <dbReference type="ChEBI" id="CHEBI:57643"/>
        <dbReference type="ChEBI" id="CHEBI:58608"/>
        <dbReference type="EC" id="3.1.4.4"/>
    </reaction>
</comment>
<dbReference type="PANTHER" id="PTHR43856">
    <property type="entry name" value="CARDIOLIPIN HYDROLASE"/>
    <property type="match status" value="1"/>
</dbReference>
<keyword evidence="7" id="KW-0732">Signal</keyword>
<dbReference type="Gene3D" id="3.30.870.10">
    <property type="entry name" value="Endonuclease Chain A"/>
    <property type="match status" value="2"/>
</dbReference>
<dbReference type="EMBL" id="JBHSAY010000008">
    <property type="protein sequence ID" value="MFC4131851.1"/>
    <property type="molecule type" value="Genomic_DNA"/>
</dbReference>
<name>A0ABV8LLJ4_9ACTN</name>